<gene>
    <name evidence="2" type="ORF">PPAR00522_LOCUS14874</name>
</gene>
<reference evidence="2" key="1">
    <citation type="submission" date="2021-01" db="EMBL/GenBank/DDBJ databases">
        <authorList>
            <person name="Corre E."/>
            <person name="Pelletier E."/>
            <person name="Niang G."/>
            <person name="Scheremetjew M."/>
            <person name="Finn R."/>
            <person name="Kale V."/>
            <person name="Holt S."/>
            <person name="Cochrane G."/>
            <person name="Meng A."/>
            <person name="Brown T."/>
            <person name="Cohen L."/>
        </authorList>
    </citation>
    <scope>NUCLEOTIDE SEQUENCE</scope>
    <source>
        <strain evidence="2">SAG 63-3</strain>
    </source>
</reference>
<keyword evidence="1" id="KW-0472">Membrane</keyword>
<proteinExistence type="predicted"/>
<organism evidence="2">
    <name type="scientific">Polytomella parva</name>
    <dbReference type="NCBI Taxonomy" id="51329"/>
    <lineage>
        <taxon>Eukaryota</taxon>
        <taxon>Viridiplantae</taxon>
        <taxon>Chlorophyta</taxon>
        <taxon>core chlorophytes</taxon>
        <taxon>Chlorophyceae</taxon>
        <taxon>CS clade</taxon>
        <taxon>Chlamydomonadales</taxon>
        <taxon>Chlamydomonadaceae</taxon>
        <taxon>Polytomella</taxon>
    </lineage>
</organism>
<accession>A0A7S0V5Z1</accession>
<protein>
    <submittedName>
        <fullName evidence="2">Uncharacterized protein</fullName>
    </submittedName>
</protein>
<evidence type="ECO:0000313" key="2">
    <source>
        <dbReference type="EMBL" id="CAD8780437.1"/>
    </source>
</evidence>
<feature type="transmembrane region" description="Helical" evidence="1">
    <location>
        <begin position="242"/>
        <end position="263"/>
    </location>
</feature>
<keyword evidence="1" id="KW-0812">Transmembrane</keyword>
<name>A0A7S0V5Z1_9CHLO</name>
<keyword evidence="1" id="KW-1133">Transmembrane helix</keyword>
<evidence type="ECO:0000256" key="1">
    <source>
        <dbReference type="SAM" id="Phobius"/>
    </source>
</evidence>
<sequence>MGTLRSLVVESDGLLKRISLTIAILLSISAVANAKYDNKLNAPHAVKDSSDAILYSSFSSPNYIGGSVGNLDRVILSLINMNTGPQYSPFYLPPPTPSSSSTNLPPPPSANNYYSYTATFRGNYTLISTNATTLSAFKALFVNSIVSSLNISSSQVLVTAVRDGSSTSASHRRGLQTSSGFIAVDFQLIFPYGTSPAVIQAAQNALENNQASVFQSLMTTYGLSVVSSINMTPPPPPATSSASTSSVTIASYIFYFILFFFAAL</sequence>
<dbReference type="AlphaFoldDB" id="A0A7S0V5Z1"/>
<dbReference type="EMBL" id="HBFM01022935">
    <property type="protein sequence ID" value="CAD8780437.1"/>
    <property type="molecule type" value="Transcribed_RNA"/>
</dbReference>